<feature type="compositionally biased region" description="Basic and acidic residues" evidence="9">
    <location>
        <begin position="71"/>
        <end position="84"/>
    </location>
</feature>
<evidence type="ECO:0000256" key="4">
    <source>
        <dbReference type="ARBA" id="ARBA00022519"/>
    </source>
</evidence>
<feature type="compositionally biased region" description="Acidic residues" evidence="9">
    <location>
        <begin position="280"/>
        <end position="308"/>
    </location>
</feature>
<gene>
    <name evidence="11" type="ORF">H206_00724</name>
</gene>
<keyword evidence="4" id="KW-0997">Cell inner membrane</keyword>
<evidence type="ECO:0000256" key="5">
    <source>
        <dbReference type="ARBA" id="ARBA00022692"/>
    </source>
</evidence>
<evidence type="ECO:0000256" key="9">
    <source>
        <dbReference type="SAM" id="MobiDB-lite"/>
    </source>
</evidence>
<feature type="compositionally biased region" description="Acidic residues" evidence="9">
    <location>
        <begin position="232"/>
        <end position="245"/>
    </location>
</feature>
<accession>A0A3S4T9H8</accession>
<keyword evidence="3" id="KW-1003">Cell membrane</keyword>
<dbReference type="AlphaFoldDB" id="A0A3S4T9H8"/>
<feature type="compositionally biased region" description="Basic residues" evidence="9">
    <location>
        <begin position="260"/>
        <end position="271"/>
    </location>
</feature>
<comment type="subcellular location">
    <subcellularLocation>
        <location evidence="1">Cell inner membrane</location>
    </subcellularLocation>
</comment>
<keyword evidence="8" id="KW-0472">Membrane</keyword>
<keyword evidence="2" id="KW-0813">Transport</keyword>
<dbReference type="Gene3D" id="2.30.30.830">
    <property type="match status" value="1"/>
</dbReference>
<dbReference type="GO" id="GO:0015031">
    <property type="term" value="P:protein transport"/>
    <property type="evidence" value="ECO:0007669"/>
    <property type="project" value="UniProtKB-KW"/>
</dbReference>
<feature type="domain" description="Type II secretion system protein GspC N-terminal" evidence="10">
    <location>
        <begin position="73"/>
        <end position="200"/>
    </location>
</feature>
<keyword evidence="5" id="KW-0812">Transmembrane</keyword>
<dbReference type="Pfam" id="PF11356">
    <property type="entry name" value="T2SSC"/>
    <property type="match status" value="1"/>
</dbReference>
<evidence type="ECO:0000256" key="6">
    <source>
        <dbReference type="ARBA" id="ARBA00022927"/>
    </source>
</evidence>
<keyword evidence="12" id="KW-1185">Reference proteome</keyword>
<proteinExistence type="predicted"/>
<sequence>MVRVVAILAGIFLAAYLAVHLGYARLEKELLGRSFCGIAELGAPKSGNQGEEEGKTSQLTSASTPTNSEGNDPKEKDSPSREAGRVSPDQLVNKENLNFQVIIHRNIFQLVQEEQQIAIDQQPVTIQEATPEAPPTTLNLTLLGTILGDDQTSRAIIIEEKQNEQKLYQIGDAVQGAIIQSIERGKVILEVFGAQETLMMKKREGGGGAGPSLPSLRRRVSPPQRQPPPELMENDLEEVDEDELTEEKKMQASRRPPSIRPHRRINFRRNPIRNSNVPDIEAEEEDREEDIVEEEQTPALEEELPPLD</sequence>
<feature type="region of interest" description="Disordered" evidence="9">
    <location>
        <begin position="42"/>
        <end position="89"/>
    </location>
</feature>
<reference evidence="11 12" key="1">
    <citation type="submission" date="2017-01" db="EMBL/GenBank/DDBJ databases">
        <title>The cable genome- insights into the physiology and evolution of filamentous bacteria capable of sulfide oxidation via long distance electron transfer.</title>
        <authorList>
            <person name="Schreiber L."/>
            <person name="Bjerg J.T."/>
            <person name="Boggild A."/>
            <person name="Van De Vossenberg J."/>
            <person name="Meysman F."/>
            <person name="Nielsen L.P."/>
            <person name="Schramm A."/>
            <person name="Kjeldsen K.U."/>
        </authorList>
    </citation>
    <scope>NUCLEOTIDE SEQUENCE [LARGE SCALE GENOMIC DNA]</scope>
    <source>
        <strain evidence="11">MCF</strain>
    </source>
</reference>
<dbReference type="EMBL" id="MTKO01000071">
    <property type="protein sequence ID" value="RWX45875.1"/>
    <property type="molecule type" value="Genomic_DNA"/>
</dbReference>
<protein>
    <submittedName>
        <fullName evidence="11">Type II secretion system protein C</fullName>
    </submittedName>
</protein>
<evidence type="ECO:0000259" key="10">
    <source>
        <dbReference type="Pfam" id="PF11356"/>
    </source>
</evidence>
<keyword evidence="6" id="KW-0653">Protein transport</keyword>
<evidence type="ECO:0000256" key="8">
    <source>
        <dbReference type="ARBA" id="ARBA00023136"/>
    </source>
</evidence>
<feature type="region of interest" description="Disordered" evidence="9">
    <location>
        <begin position="202"/>
        <end position="308"/>
    </location>
</feature>
<evidence type="ECO:0000256" key="1">
    <source>
        <dbReference type="ARBA" id="ARBA00004533"/>
    </source>
</evidence>
<evidence type="ECO:0000313" key="12">
    <source>
        <dbReference type="Proteomes" id="UP000287853"/>
    </source>
</evidence>
<evidence type="ECO:0000313" key="11">
    <source>
        <dbReference type="EMBL" id="RWX45875.1"/>
    </source>
</evidence>
<dbReference type="InterPro" id="IPR024961">
    <property type="entry name" value="T2SS_GspC_N"/>
</dbReference>
<feature type="compositionally biased region" description="Polar residues" evidence="9">
    <location>
        <begin position="56"/>
        <end position="70"/>
    </location>
</feature>
<evidence type="ECO:0000256" key="3">
    <source>
        <dbReference type="ARBA" id="ARBA00022475"/>
    </source>
</evidence>
<comment type="caution">
    <text evidence="11">The sequence shown here is derived from an EMBL/GenBank/DDBJ whole genome shotgun (WGS) entry which is preliminary data.</text>
</comment>
<evidence type="ECO:0000256" key="2">
    <source>
        <dbReference type="ARBA" id="ARBA00022448"/>
    </source>
</evidence>
<dbReference type="GO" id="GO:0005886">
    <property type="term" value="C:plasma membrane"/>
    <property type="evidence" value="ECO:0007669"/>
    <property type="project" value="UniProtKB-SubCell"/>
</dbReference>
<keyword evidence="7" id="KW-1133">Transmembrane helix</keyword>
<name>A0A3S4T9H8_9BACT</name>
<evidence type="ECO:0000256" key="7">
    <source>
        <dbReference type="ARBA" id="ARBA00022989"/>
    </source>
</evidence>
<dbReference type="Proteomes" id="UP000287853">
    <property type="component" value="Unassembled WGS sequence"/>
</dbReference>
<organism evidence="11 12">
    <name type="scientific">Candidatus Electrothrix aarhusensis</name>
    <dbReference type="NCBI Taxonomy" id="1859131"/>
    <lineage>
        <taxon>Bacteria</taxon>
        <taxon>Pseudomonadati</taxon>
        <taxon>Thermodesulfobacteriota</taxon>
        <taxon>Desulfobulbia</taxon>
        <taxon>Desulfobulbales</taxon>
        <taxon>Desulfobulbaceae</taxon>
        <taxon>Candidatus Electrothrix</taxon>
    </lineage>
</organism>